<protein>
    <recommendedName>
        <fullName evidence="11">Major facilitator superfamily (MFS) profile domain-containing protein</fullName>
    </recommendedName>
</protein>
<proteinExistence type="predicted"/>
<keyword evidence="2 6" id="KW-0812">Transmembrane</keyword>
<name>A0ABR0LG21_9PEZI</name>
<feature type="domain" description="Protein kinase" evidence="7">
    <location>
        <begin position="134"/>
        <end position="604"/>
    </location>
</feature>
<feature type="transmembrane region" description="Helical" evidence="6">
    <location>
        <begin position="919"/>
        <end position="937"/>
    </location>
</feature>
<feature type="transmembrane region" description="Helical" evidence="6">
    <location>
        <begin position="1153"/>
        <end position="1175"/>
    </location>
</feature>
<feature type="transmembrane region" description="Helical" evidence="6">
    <location>
        <begin position="797"/>
        <end position="815"/>
    </location>
</feature>
<gene>
    <name evidence="9" type="ORF">LTR32_000423</name>
</gene>
<accession>A0ABR0LG21</accession>
<dbReference type="Gene3D" id="1.20.1250.20">
    <property type="entry name" value="MFS general substrate transporter like domains"/>
    <property type="match status" value="2"/>
</dbReference>
<feature type="transmembrane region" description="Helical" evidence="6">
    <location>
        <begin position="1059"/>
        <end position="1083"/>
    </location>
</feature>
<evidence type="ECO:0008006" key="11">
    <source>
        <dbReference type="Google" id="ProtNLM"/>
    </source>
</evidence>
<evidence type="ECO:0000256" key="5">
    <source>
        <dbReference type="SAM" id="MobiDB-lite"/>
    </source>
</evidence>
<dbReference type="InterPro" id="IPR036259">
    <property type="entry name" value="MFS_trans_sf"/>
</dbReference>
<comment type="subcellular location">
    <subcellularLocation>
        <location evidence="1">Membrane</location>
        <topology evidence="1">Multi-pass membrane protein</topology>
    </subcellularLocation>
</comment>
<sequence>MGTRSYADVAPTAATIALNACIFGYGGHSLVTPHTTLKQLWWTDERIERKVTRSFVVSKLKGEERQFLDKPLAFGELLTDDTYMEWILERAKRLFLVLTEIGVPDQIFGCIDASWGDGDLPMTLDDIKNLELAYENDENLNRRFYDTQFVYLLRELKAGTHIEYGPKEHIPMEYVNTLPPAVSLQSWDRVHFPGRPEEVFMRRKYALTDKDTGQTYHNSFSRDLQRAKALKHEHIAGLWGSYVAEDAGYVLSDFVGEHTLATFIDHRTPSQFLRVSPTERPILLLEWMHCLADALASLHHRGVPHAAIRPSHILIDHDNHIAFADVGSVRTFQRGKKPYQTETYDYAAPESQICKAPFLLTSSPPQSSLSAFGKFRKMSSSTSNSSTSSSTGSSIRSNSLRITVPGSPVTPPSLGGRTNSLSTILGPMSPSSFSRSSSSSFRNFSRHIRTESCTSPTFPKSPMSLTPVTILPRPSTVTSGSRCDLPDAPPEMSDIYSLGCVFLDIFTFMLRGKLVDFVRFRSTRLQVSENRKRSRTDQSFHCNPDKTEAWLDVLREDSQRLGAAGNQVHRGVPALLDLVRRMLLPNALLRPTAVEVRDCMQDILVDQCGIERLCCAGREWDVSPMPALSMRDSFSIATATIGSPGSKFGDDPHNDTRDQEVMAATPSTATERELDMQYDEKMPGVPASHTAEITLHAPSTSTPTAQQPTEPKQEISATPPVSDGDGDSNSRRSRTRSQASELRRIASLNQTVSLPREVLVVGLICLSQLLTQVAFGDTIVILHVIGQSFGVSNSGTQAWLVAGYSLTVGTFILVFGRMGDVFGYKRMLVIGYSWFAFWSMVAGLAAYSNYVLFVFARVLQGIGPSICLPNGLALLGALYDAGNRKNMAFAMFGACAPSGSVLGAASAGVYALAWWPWTYWSLAITLAIVAVCAAFLIPDPQMKVTLPRSIRGLIEELDLYAAGVGILGLVLINFAWNQAPIVGWSSPYVCVCLALGVLLVPVFFYLEINVAPKPLLPFSVFTTTNAFVLSCIACGWGNFGIWALYLFNLLETLRGLPPLLVVAYISPLVISGAIAAIMTGFLLSHLRPAWLMVIAMCAFLLGNLLTATVPPHQIYWGQFFVTTLVAPFGMDMSFPAATVYLSNSIEKSKQGVAASLVMTIVNYSISLGLGFAGTVEVNVNRGGKTPEDILRGYRGALYMGTGLCVLGLAVSIVFVAKTYWDERKVEQKPADTEGKAADTE</sequence>
<dbReference type="InterPro" id="IPR011009">
    <property type="entry name" value="Kinase-like_dom_sf"/>
</dbReference>
<evidence type="ECO:0000256" key="4">
    <source>
        <dbReference type="ARBA" id="ARBA00023136"/>
    </source>
</evidence>
<feature type="compositionally biased region" description="Basic and acidic residues" evidence="5">
    <location>
        <begin position="648"/>
        <end position="660"/>
    </location>
</feature>
<feature type="transmembrane region" description="Helical" evidence="6">
    <location>
        <begin position="889"/>
        <end position="913"/>
    </location>
</feature>
<dbReference type="PANTHER" id="PTHR42718">
    <property type="entry name" value="MAJOR FACILITATOR SUPERFAMILY MULTIDRUG TRANSPORTER MFSC"/>
    <property type="match status" value="1"/>
</dbReference>
<dbReference type="CDD" id="cd17476">
    <property type="entry name" value="MFS_Amf1_MDR_like"/>
    <property type="match status" value="1"/>
</dbReference>
<evidence type="ECO:0000256" key="2">
    <source>
        <dbReference type="ARBA" id="ARBA00022692"/>
    </source>
</evidence>
<dbReference type="EMBL" id="JAVRRR010000011">
    <property type="protein sequence ID" value="KAK5148235.1"/>
    <property type="molecule type" value="Genomic_DNA"/>
</dbReference>
<feature type="transmembrane region" description="Helical" evidence="6">
    <location>
        <begin position="827"/>
        <end position="848"/>
    </location>
</feature>
<feature type="transmembrane region" description="Helical" evidence="6">
    <location>
        <begin position="1195"/>
        <end position="1216"/>
    </location>
</feature>
<evidence type="ECO:0000256" key="1">
    <source>
        <dbReference type="ARBA" id="ARBA00004141"/>
    </source>
</evidence>
<evidence type="ECO:0000259" key="7">
    <source>
        <dbReference type="PROSITE" id="PS50011"/>
    </source>
</evidence>
<dbReference type="InterPro" id="IPR020846">
    <property type="entry name" value="MFS_dom"/>
</dbReference>
<feature type="region of interest" description="Disordered" evidence="5">
    <location>
        <begin position="696"/>
        <end position="740"/>
    </location>
</feature>
<dbReference type="SUPFAM" id="SSF103473">
    <property type="entry name" value="MFS general substrate transporter"/>
    <property type="match status" value="1"/>
</dbReference>
<keyword evidence="4 6" id="KW-0472">Membrane</keyword>
<dbReference type="Pfam" id="PF07690">
    <property type="entry name" value="MFS_1"/>
    <property type="match status" value="1"/>
</dbReference>
<dbReference type="InterPro" id="IPR011701">
    <property type="entry name" value="MFS"/>
</dbReference>
<feature type="compositionally biased region" description="Low complexity" evidence="5">
    <location>
        <begin position="697"/>
        <end position="710"/>
    </location>
</feature>
<dbReference type="PANTHER" id="PTHR42718:SF1">
    <property type="entry name" value="LOW AFFINITY AMMONIUM TRANSPORTER"/>
    <property type="match status" value="1"/>
</dbReference>
<feature type="transmembrane region" description="Helical" evidence="6">
    <location>
        <begin position="957"/>
        <end position="976"/>
    </location>
</feature>
<dbReference type="PROSITE" id="PS50011">
    <property type="entry name" value="PROTEIN_KINASE_DOM"/>
    <property type="match status" value="1"/>
</dbReference>
<feature type="region of interest" description="Disordered" evidence="5">
    <location>
        <begin position="641"/>
        <end position="673"/>
    </location>
</feature>
<feature type="transmembrane region" description="Helical" evidence="6">
    <location>
        <begin position="1026"/>
        <end position="1047"/>
    </location>
</feature>
<keyword evidence="3 6" id="KW-1133">Transmembrane helix</keyword>
<evidence type="ECO:0000256" key="6">
    <source>
        <dbReference type="SAM" id="Phobius"/>
    </source>
</evidence>
<feature type="transmembrane region" description="Helical" evidence="6">
    <location>
        <begin position="854"/>
        <end position="877"/>
    </location>
</feature>
<evidence type="ECO:0000256" key="3">
    <source>
        <dbReference type="ARBA" id="ARBA00022989"/>
    </source>
</evidence>
<dbReference type="PROSITE" id="PS50850">
    <property type="entry name" value="MFS"/>
    <property type="match status" value="1"/>
</dbReference>
<dbReference type="Pfam" id="PF00069">
    <property type="entry name" value="Pkinase"/>
    <property type="match status" value="1"/>
</dbReference>
<dbReference type="Proteomes" id="UP001308179">
    <property type="component" value="Unassembled WGS sequence"/>
</dbReference>
<feature type="transmembrane region" description="Helical" evidence="6">
    <location>
        <begin position="982"/>
        <end position="1006"/>
    </location>
</feature>
<dbReference type="SUPFAM" id="SSF56112">
    <property type="entry name" value="Protein kinase-like (PK-like)"/>
    <property type="match status" value="2"/>
</dbReference>
<feature type="transmembrane region" description="Helical" evidence="6">
    <location>
        <begin position="1115"/>
        <end position="1141"/>
    </location>
</feature>
<dbReference type="InterPro" id="IPR000719">
    <property type="entry name" value="Prot_kinase_dom"/>
</dbReference>
<comment type="caution">
    <text evidence="9">The sequence shown here is derived from an EMBL/GenBank/DDBJ whole genome shotgun (WGS) entry which is preliminary data.</text>
</comment>
<feature type="domain" description="Major facilitator superfamily (MFS) profile" evidence="8">
    <location>
        <begin position="760"/>
        <end position="1219"/>
    </location>
</feature>
<dbReference type="SMART" id="SM00220">
    <property type="entry name" value="S_TKc"/>
    <property type="match status" value="1"/>
</dbReference>
<organism evidence="9 10">
    <name type="scientific">Rachicladosporium monterosium</name>
    <dbReference type="NCBI Taxonomy" id="1507873"/>
    <lineage>
        <taxon>Eukaryota</taxon>
        <taxon>Fungi</taxon>
        <taxon>Dikarya</taxon>
        <taxon>Ascomycota</taxon>
        <taxon>Pezizomycotina</taxon>
        <taxon>Dothideomycetes</taxon>
        <taxon>Dothideomycetidae</taxon>
        <taxon>Cladosporiales</taxon>
        <taxon>Cladosporiaceae</taxon>
        <taxon>Rachicladosporium</taxon>
    </lineage>
</organism>
<dbReference type="Gene3D" id="1.10.510.10">
    <property type="entry name" value="Transferase(Phosphotransferase) domain 1"/>
    <property type="match status" value="2"/>
</dbReference>
<feature type="compositionally biased region" description="Low complexity" evidence="5">
    <location>
        <begin position="379"/>
        <end position="399"/>
    </location>
</feature>
<evidence type="ECO:0000313" key="10">
    <source>
        <dbReference type="Proteomes" id="UP001308179"/>
    </source>
</evidence>
<feature type="transmembrane region" description="Helical" evidence="6">
    <location>
        <begin position="1090"/>
        <end position="1109"/>
    </location>
</feature>
<evidence type="ECO:0000259" key="8">
    <source>
        <dbReference type="PROSITE" id="PS50850"/>
    </source>
</evidence>
<evidence type="ECO:0000313" key="9">
    <source>
        <dbReference type="EMBL" id="KAK5148235.1"/>
    </source>
</evidence>
<feature type="region of interest" description="Disordered" evidence="5">
    <location>
        <begin position="378"/>
        <end position="416"/>
    </location>
</feature>
<reference evidence="9 10" key="1">
    <citation type="submission" date="2023-08" db="EMBL/GenBank/DDBJ databases">
        <title>Black Yeasts Isolated from many extreme environments.</title>
        <authorList>
            <person name="Coleine C."/>
            <person name="Stajich J.E."/>
            <person name="Selbmann L."/>
        </authorList>
    </citation>
    <scope>NUCLEOTIDE SEQUENCE [LARGE SCALE GENOMIC DNA]</scope>
    <source>
        <strain evidence="9 10">CCFEE 5386</strain>
    </source>
</reference>
<keyword evidence="10" id="KW-1185">Reference proteome</keyword>